<dbReference type="Proteomes" id="UP000006620">
    <property type="component" value="Chromosome"/>
</dbReference>
<gene>
    <name evidence="1" type="ordered locus">KNP414_06857</name>
</gene>
<evidence type="ECO:0000313" key="1">
    <source>
        <dbReference type="EMBL" id="AEI45375.1"/>
    </source>
</evidence>
<dbReference type="EMBL" id="CP002869">
    <property type="protein sequence ID" value="AEI45375.1"/>
    <property type="molecule type" value="Genomic_DNA"/>
</dbReference>
<evidence type="ECO:0000313" key="2">
    <source>
        <dbReference type="Proteomes" id="UP000006620"/>
    </source>
</evidence>
<name>F8FEQ8_PAEMK</name>
<dbReference type="HOGENOM" id="CLU_3255073_0_0_9"/>
<reference evidence="1 2" key="2">
    <citation type="journal article" date="2013" name="Genome Announc.">
        <title>Genome Sequence of Growth-Improving Paenibacillus mucilaginosus Strain KNP414.</title>
        <authorList>
            <person name="Lu J.J."/>
            <person name="Wang J.F."/>
            <person name="Hu X.F."/>
        </authorList>
    </citation>
    <scope>NUCLEOTIDE SEQUENCE [LARGE SCALE GENOMIC DNA]</scope>
    <source>
        <strain evidence="1 2">KNP414</strain>
    </source>
</reference>
<dbReference type="AlphaFoldDB" id="F8FEQ8"/>
<organism evidence="1 2">
    <name type="scientific">Paenibacillus mucilaginosus (strain KNP414)</name>
    <dbReference type="NCBI Taxonomy" id="1036673"/>
    <lineage>
        <taxon>Bacteria</taxon>
        <taxon>Bacillati</taxon>
        <taxon>Bacillota</taxon>
        <taxon>Bacilli</taxon>
        <taxon>Bacillales</taxon>
        <taxon>Paenibacillaceae</taxon>
        <taxon>Paenibacillus</taxon>
    </lineage>
</organism>
<sequence>MRRKRTGGINWLGLLLPERVASPWKVWYDSSGFEDLVYTYIK</sequence>
<dbReference type="KEGG" id="pms:KNP414_06857"/>
<accession>F8FEQ8</accession>
<protein>
    <submittedName>
        <fullName evidence="1">Uncharacterized protein</fullName>
    </submittedName>
</protein>
<proteinExistence type="predicted"/>
<reference evidence="2" key="1">
    <citation type="submission" date="2011-06" db="EMBL/GenBank/DDBJ databases">
        <title>Complete genome sequence of Paenibacillus mucilaginosus KNP414.</title>
        <authorList>
            <person name="Wang J."/>
            <person name="Hu S."/>
            <person name="Hu X."/>
            <person name="Zhang B."/>
            <person name="Dong D."/>
            <person name="Zhang S."/>
            <person name="Zhao K."/>
            <person name="Wu D."/>
        </authorList>
    </citation>
    <scope>NUCLEOTIDE SEQUENCE [LARGE SCALE GENOMIC DNA]</scope>
    <source>
        <strain evidence="2">KNP414</strain>
    </source>
</reference>